<sequence length="36" mass="3928">MKKLLALVVVAGAAYVGWSRLRGVGSDDLWHEATTR</sequence>
<dbReference type="Proteomes" id="UP000199614">
    <property type="component" value="Unassembled WGS sequence"/>
</dbReference>
<protein>
    <submittedName>
        <fullName evidence="1">Uncharacterized protein</fullName>
    </submittedName>
</protein>
<dbReference type="AlphaFoldDB" id="A0A1I5EVA9"/>
<dbReference type="EMBL" id="FOUY01000033">
    <property type="protein sequence ID" value="SFO14981.1"/>
    <property type="molecule type" value="Genomic_DNA"/>
</dbReference>
<name>A0A1I5EVA9_PSUAM</name>
<dbReference type="NCBIfam" id="NF038356">
    <property type="entry name" value="actino_DLW39"/>
    <property type="match status" value="1"/>
</dbReference>
<reference evidence="1 2" key="1">
    <citation type="submission" date="2016-10" db="EMBL/GenBank/DDBJ databases">
        <authorList>
            <person name="de Groot N.N."/>
        </authorList>
    </citation>
    <scope>NUCLEOTIDE SEQUENCE [LARGE SCALE GENOMIC DNA]</scope>
    <source>
        <strain evidence="1 2">CGMCC 4.1877</strain>
    </source>
</reference>
<dbReference type="InterPro" id="IPR047990">
    <property type="entry name" value="DLW39-like"/>
</dbReference>
<keyword evidence="2" id="KW-1185">Reference proteome</keyword>
<proteinExistence type="predicted"/>
<organism evidence="1 2">
    <name type="scientific">Pseudonocardia ammonioxydans</name>
    <dbReference type="NCBI Taxonomy" id="260086"/>
    <lineage>
        <taxon>Bacteria</taxon>
        <taxon>Bacillati</taxon>
        <taxon>Actinomycetota</taxon>
        <taxon>Actinomycetes</taxon>
        <taxon>Pseudonocardiales</taxon>
        <taxon>Pseudonocardiaceae</taxon>
        <taxon>Pseudonocardia</taxon>
    </lineage>
</organism>
<evidence type="ECO:0000313" key="1">
    <source>
        <dbReference type="EMBL" id="SFO14981.1"/>
    </source>
</evidence>
<dbReference type="RefSeq" id="WP_143105513.1">
    <property type="nucleotide sequence ID" value="NZ_FOUY01000033.1"/>
</dbReference>
<evidence type="ECO:0000313" key="2">
    <source>
        <dbReference type="Proteomes" id="UP000199614"/>
    </source>
</evidence>
<gene>
    <name evidence="1" type="ORF">SAMN05216207_10333</name>
</gene>
<accession>A0A1I5EVA9</accession>